<reference evidence="3" key="1">
    <citation type="submission" date="2020-05" db="EMBL/GenBank/DDBJ databases">
        <title>Mycena genomes resolve the evolution of fungal bioluminescence.</title>
        <authorList>
            <person name="Tsai I.J."/>
        </authorList>
    </citation>
    <scope>NUCLEOTIDE SEQUENCE</scope>
    <source>
        <strain evidence="3">171206Taipei</strain>
    </source>
</reference>
<dbReference type="Proteomes" id="UP000636479">
    <property type="component" value="Unassembled WGS sequence"/>
</dbReference>
<evidence type="ECO:0000313" key="3">
    <source>
        <dbReference type="EMBL" id="KAF7288755.1"/>
    </source>
</evidence>
<dbReference type="EMBL" id="JACAZF010000019">
    <property type="protein sequence ID" value="KAF7288755.1"/>
    <property type="molecule type" value="Genomic_DNA"/>
</dbReference>
<keyword evidence="4" id="KW-1185">Reference proteome</keyword>
<evidence type="ECO:0000256" key="2">
    <source>
        <dbReference type="SAM" id="Phobius"/>
    </source>
</evidence>
<feature type="transmembrane region" description="Helical" evidence="2">
    <location>
        <begin position="12"/>
        <end position="32"/>
    </location>
</feature>
<dbReference type="AlphaFoldDB" id="A0A8H6RVV6"/>
<sequence>MYPRALRPLRPCFGTVSVLRGCFGLVVSAFWIQARHIAQSSLRDALLLARPVPLALLLVSSWLGWWTLNNGERKSLKPTKDHMCAIQHSTNRSRTASTDVSAVRVFRIHSAKQRLALVSNGVKNDKVGNGQNGNGNKKERRLSRGLATWHAEQGMGDEQGMRVICRELTFLLVDRIVTP</sequence>
<proteinExistence type="predicted"/>
<gene>
    <name evidence="3" type="ORF">MIND_01420900</name>
</gene>
<comment type="caution">
    <text evidence="3">The sequence shown here is derived from an EMBL/GenBank/DDBJ whole genome shotgun (WGS) entry which is preliminary data.</text>
</comment>
<keyword evidence="2" id="KW-1133">Transmembrane helix</keyword>
<name>A0A8H6RVV6_9AGAR</name>
<feature type="transmembrane region" description="Helical" evidence="2">
    <location>
        <begin position="52"/>
        <end position="68"/>
    </location>
</feature>
<organism evidence="3 4">
    <name type="scientific">Mycena indigotica</name>
    <dbReference type="NCBI Taxonomy" id="2126181"/>
    <lineage>
        <taxon>Eukaryota</taxon>
        <taxon>Fungi</taxon>
        <taxon>Dikarya</taxon>
        <taxon>Basidiomycota</taxon>
        <taxon>Agaricomycotina</taxon>
        <taxon>Agaricomycetes</taxon>
        <taxon>Agaricomycetidae</taxon>
        <taxon>Agaricales</taxon>
        <taxon>Marasmiineae</taxon>
        <taxon>Mycenaceae</taxon>
        <taxon>Mycena</taxon>
    </lineage>
</organism>
<evidence type="ECO:0000313" key="4">
    <source>
        <dbReference type="Proteomes" id="UP000636479"/>
    </source>
</evidence>
<accession>A0A8H6RVV6</accession>
<dbReference type="GeneID" id="59353112"/>
<dbReference type="RefSeq" id="XP_037212977.1">
    <property type="nucleotide sequence ID" value="XM_037370596.1"/>
</dbReference>
<feature type="region of interest" description="Disordered" evidence="1">
    <location>
        <begin position="123"/>
        <end position="142"/>
    </location>
</feature>
<keyword evidence="2" id="KW-0812">Transmembrane</keyword>
<evidence type="ECO:0000256" key="1">
    <source>
        <dbReference type="SAM" id="MobiDB-lite"/>
    </source>
</evidence>
<protein>
    <submittedName>
        <fullName evidence="3">Uncharacterized protein</fullName>
    </submittedName>
</protein>
<keyword evidence="2" id="KW-0472">Membrane</keyword>